<comment type="caution">
    <text evidence="2">The sequence shown here is derived from an EMBL/GenBank/DDBJ whole genome shotgun (WGS) entry which is preliminary data.</text>
</comment>
<dbReference type="InterPro" id="IPR050228">
    <property type="entry name" value="Carboxylesterase_BioH"/>
</dbReference>
<evidence type="ECO:0000313" key="3">
    <source>
        <dbReference type="Proteomes" id="UP001152049"/>
    </source>
</evidence>
<name>A0A9W8RT49_9HYPO</name>
<dbReference type="AlphaFoldDB" id="A0A9W8RT49"/>
<accession>A0A9W8RT49</accession>
<dbReference type="InterPro" id="IPR000073">
    <property type="entry name" value="AB_hydrolase_1"/>
</dbReference>
<keyword evidence="3" id="KW-1185">Reference proteome</keyword>
<dbReference type="Pfam" id="PF00561">
    <property type="entry name" value="Abhydrolase_1"/>
    <property type="match status" value="1"/>
</dbReference>
<dbReference type="OrthoDB" id="2851338at2759"/>
<protein>
    <recommendedName>
        <fullName evidence="1">AB hydrolase-1 domain-containing protein</fullName>
    </recommendedName>
</protein>
<sequence length="274" mass="30361">MASNQSVISCAVLPTGRQISYSIQESQPTGPWIILSNTFGADVTLFEPVAQRLASSGFRVLSYDHPGHGQSSPVKNVDKVEIEEMIDDLDQLLQVLEIDNIRAWVGVSLGAASGVYLSCRRPKLIERLVFCGCPPASFAALGLMVPGQFDKIRTDAEQDGTTAKVIRQMHYGWASKEWLELHPDQDARLIRASETLTLDGLRAVMTLQKSVRFDMRPLVGELATSCERIMFVKGEHDTRINPFLDMMRDKTIEIAEEKGIQGDFSIVTVPETGH</sequence>
<dbReference type="PANTHER" id="PTHR43194:SF2">
    <property type="entry name" value="PEROXISOMAL MEMBRANE PROTEIN LPX1"/>
    <property type="match status" value="1"/>
</dbReference>
<dbReference type="Gene3D" id="3.40.50.1820">
    <property type="entry name" value="alpha/beta hydrolase"/>
    <property type="match status" value="1"/>
</dbReference>
<dbReference type="SUPFAM" id="SSF53474">
    <property type="entry name" value="alpha/beta-Hydrolases"/>
    <property type="match status" value="1"/>
</dbReference>
<feature type="non-terminal residue" evidence="2">
    <location>
        <position position="274"/>
    </location>
</feature>
<evidence type="ECO:0000259" key="1">
    <source>
        <dbReference type="Pfam" id="PF00561"/>
    </source>
</evidence>
<proteinExistence type="predicted"/>
<feature type="domain" description="AB hydrolase-1" evidence="1">
    <location>
        <begin position="31"/>
        <end position="175"/>
    </location>
</feature>
<dbReference type="PANTHER" id="PTHR43194">
    <property type="entry name" value="HYDROLASE ALPHA/BETA FOLD FAMILY"/>
    <property type="match status" value="1"/>
</dbReference>
<reference evidence="2" key="1">
    <citation type="submission" date="2022-09" db="EMBL/GenBank/DDBJ databases">
        <title>Fusarium specimens isolated from Avocado Roots.</title>
        <authorList>
            <person name="Stajich J."/>
            <person name="Roper C."/>
            <person name="Heimlech-Rivalta G."/>
        </authorList>
    </citation>
    <scope>NUCLEOTIDE SEQUENCE</scope>
    <source>
        <strain evidence="2">CF00136</strain>
    </source>
</reference>
<evidence type="ECO:0000313" key="2">
    <source>
        <dbReference type="EMBL" id="KAJ4255075.1"/>
    </source>
</evidence>
<dbReference type="InterPro" id="IPR029058">
    <property type="entry name" value="AB_hydrolase_fold"/>
</dbReference>
<dbReference type="EMBL" id="JAOQAZ010000021">
    <property type="protein sequence ID" value="KAJ4255075.1"/>
    <property type="molecule type" value="Genomic_DNA"/>
</dbReference>
<dbReference type="Proteomes" id="UP001152049">
    <property type="component" value="Unassembled WGS sequence"/>
</dbReference>
<organism evidence="2 3">
    <name type="scientific">Fusarium torreyae</name>
    <dbReference type="NCBI Taxonomy" id="1237075"/>
    <lineage>
        <taxon>Eukaryota</taxon>
        <taxon>Fungi</taxon>
        <taxon>Dikarya</taxon>
        <taxon>Ascomycota</taxon>
        <taxon>Pezizomycotina</taxon>
        <taxon>Sordariomycetes</taxon>
        <taxon>Hypocreomycetidae</taxon>
        <taxon>Hypocreales</taxon>
        <taxon>Nectriaceae</taxon>
        <taxon>Fusarium</taxon>
    </lineage>
</organism>
<gene>
    <name evidence="2" type="ORF">NW762_009879</name>
</gene>